<sequence length="209" mass="21719">MIDQLKQAKLVAVVRKLPGNRIIEAVEAVRKGGIHFVEVTLDAKDACEQIKALINHFGDTITVGAGTVLSVVDAKRASDAGAAFLVSPHFDADILAFGKAIGKPVFPGTLTPSEMQTAVNAGAEMIKVFPAGTLGAGYIKNIKGPLAHVEMMATGGIDLDNVALFLKAGVSVVGLGSQLISRARVDQGDFAGIEETASAYVKIVEAHVS</sequence>
<comment type="pathway">
    <text evidence="1">Carbohydrate acid metabolism.</text>
</comment>
<dbReference type="PANTHER" id="PTHR30246">
    <property type="entry name" value="2-KETO-3-DEOXY-6-PHOSPHOGLUCONATE ALDOLASE"/>
    <property type="match status" value="1"/>
</dbReference>
<accession>A0A2V3WCP9</accession>
<dbReference type="Proteomes" id="UP000247922">
    <property type="component" value="Unassembled WGS sequence"/>
</dbReference>
<dbReference type="NCBIfam" id="TIGR01182">
    <property type="entry name" value="eda"/>
    <property type="match status" value="1"/>
</dbReference>
<evidence type="ECO:0000313" key="7">
    <source>
        <dbReference type="Proteomes" id="UP000247922"/>
    </source>
</evidence>
<evidence type="ECO:0000256" key="1">
    <source>
        <dbReference type="ARBA" id="ARBA00004761"/>
    </source>
</evidence>
<name>A0A2V3WCP9_9BACI</name>
<dbReference type="Pfam" id="PF01081">
    <property type="entry name" value="Aldolase"/>
    <property type="match status" value="1"/>
</dbReference>
<organism evidence="6 7">
    <name type="scientific">Streptohalobacillus salinus</name>
    <dbReference type="NCBI Taxonomy" id="621096"/>
    <lineage>
        <taxon>Bacteria</taxon>
        <taxon>Bacillati</taxon>
        <taxon>Bacillota</taxon>
        <taxon>Bacilli</taxon>
        <taxon>Bacillales</taxon>
        <taxon>Bacillaceae</taxon>
        <taxon>Streptohalobacillus</taxon>
    </lineage>
</organism>
<dbReference type="InterPro" id="IPR013785">
    <property type="entry name" value="Aldolase_TIM"/>
</dbReference>
<keyword evidence="5" id="KW-0119">Carbohydrate metabolism</keyword>
<reference evidence="6 7" key="1">
    <citation type="submission" date="2018-05" db="EMBL/GenBank/DDBJ databases">
        <title>Genomic Encyclopedia of Type Strains, Phase IV (KMG-IV): sequencing the most valuable type-strain genomes for metagenomic binning, comparative biology and taxonomic classification.</title>
        <authorList>
            <person name="Goeker M."/>
        </authorList>
    </citation>
    <scope>NUCLEOTIDE SEQUENCE [LARGE SCALE GENOMIC DNA]</scope>
    <source>
        <strain evidence="6 7">DSM 22440</strain>
    </source>
</reference>
<comment type="subunit">
    <text evidence="3">Homotrimer.</text>
</comment>
<evidence type="ECO:0000256" key="3">
    <source>
        <dbReference type="ARBA" id="ARBA00011233"/>
    </source>
</evidence>
<dbReference type="Gene3D" id="3.20.20.70">
    <property type="entry name" value="Aldolase class I"/>
    <property type="match status" value="1"/>
</dbReference>
<evidence type="ECO:0000256" key="4">
    <source>
        <dbReference type="ARBA" id="ARBA00023239"/>
    </source>
</evidence>
<protein>
    <submittedName>
        <fullName evidence="6">2-keto-3-deoxy-phosphogluconate aldolase</fullName>
    </submittedName>
</protein>
<dbReference type="PANTHER" id="PTHR30246:SF1">
    <property type="entry name" value="2-DEHYDRO-3-DEOXY-6-PHOSPHOGALACTONATE ALDOLASE-RELATED"/>
    <property type="match status" value="1"/>
</dbReference>
<proteinExistence type="inferred from homology"/>
<dbReference type="GO" id="GO:0016829">
    <property type="term" value="F:lyase activity"/>
    <property type="evidence" value="ECO:0007669"/>
    <property type="project" value="UniProtKB-KW"/>
</dbReference>
<dbReference type="OrthoDB" id="9802667at2"/>
<evidence type="ECO:0000256" key="2">
    <source>
        <dbReference type="ARBA" id="ARBA00006906"/>
    </source>
</evidence>
<gene>
    <name evidence="6" type="ORF">DES38_10750</name>
</gene>
<comment type="similarity">
    <text evidence="2">Belongs to the KHG/KDPG aldolase family.</text>
</comment>
<comment type="caution">
    <text evidence="6">The sequence shown here is derived from an EMBL/GenBank/DDBJ whole genome shotgun (WGS) entry which is preliminary data.</text>
</comment>
<dbReference type="SUPFAM" id="SSF51569">
    <property type="entry name" value="Aldolase"/>
    <property type="match status" value="1"/>
</dbReference>
<dbReference type="EMBL" id="QJJR01000007">
    <property type="protein sequence ID" value="PXW90918.1"/>
    <property type="molecule type" value="Genomic_DNA"/>
</dbReference>
<keyword evidence="7" id="KW-1185">Reference proteome</keyword>
<keyword evidence="4" id="KW-0456">Lyase</keyword>
<dbReference type="AlphaFoldDB" id="A0A2V3WCP9"/>
<evidence type="ECO:0000256" key="5">
    <source>
        <dbReference type="ARBA" id="ARBA00023277"/>
    </source>
</evidence>
<dbReference type="InterPro" id="IPR000887">
    <property type="entry name" value="Aldlse_KDPG_KHG"/>
</dbReference>
<evidence type="ECO:0000313" key="6">
    <source>
        <dbReference type="EMBL" id="PXW90918.1"/>
    </source>
</evidence>
<dbReference type="RefSeq" id="WP_110251481.1">
    <property type="nucleotide sequence ID" value="NZ_QJJR01000007.1"/>
</dbReference>
<dbReference type="CDD" id="cd00452">
    <property type="entry name" value="KDPG_aldolase"/>
    <property type="match status" value="1"/>
</dbReference>